<dbReference type="PRINTS" id="PR01609">
    <property type="entry name" value="CD36FAMILY"/>
</dbReference>
<dbReference type="EMBL" id="LR824015">
    <property type="protein sequence ID" value="CAH0582808.1"/>
    <property type="molecule type" value="Genomic_DNA"/>
</dbReference>
<proteinExistence type="inferred from homology"/>
<dbReference type="AlphaFoldDB" id="A0A9P0FSG8"/>
<keyword evidence="4 8" id="KW-0812">Transmembrane</keyword>
<name>A0A9P0FSG8_CHRIL</name>
<dbReference type="PANTHER" id="PTHR11923:SF104">
    <property type="entry name" value="FI07620P"/>
    <property type="match status" value="1"/>
</dbReference>
<comment type="subcellular location">
    <subcellularLocation>
        <location evidence="1">Cell membrane</location>
    </subcellularLocation>
</comment>
<dbReference type="OrthoDB" id="18585at2759"/>
<accession>A0A9P0FSG8</accession>
<keyword evidence="3" id="KW-1003">Cell membrane</keyword>
<dbReference type="Proteomes" id="UP001154114">
    <property type="component" value="Chromosome 12"/>
</dbReference>
<comment type="similarity">
    <text evidence="2">Belongs to the CD36 family.</text>
</comment>
<dbReference type="GO" id="GO:0005737">
    <property type="term" value="C:cytoplasm"/>
    <property type="evidence" value="ECO:0007669"/>
    <property type="project" value="TreeGrafter"/>
</dbReference>
<organism evidence="9 10">
    <name type="scientific">Chrysodeixis includens</name>
    <name type="common">Soybean looper</name>
    <name type="synonym">Pseudoplusia includens</name>
    <dbReference type="NCBI Taxonomy" id="689277"/>
    <lineage>
        <taxon>Eukaryota</taxon>
        <taxon>Metazoa</taxon>
        <taxon>Ecdysozoa</taxon>
        <taxon>Arthropoda</taxon>
        <taxon>Hexapoda</taxon>
        <taxon>Insecta</taxon>
        <taxon>Pterygota</taxon>
        <taxon>Neoptera</taxon>
        <taxon>Endopterygota</taxon>
        <taxon>Lepidoptera</taxon>
        <taxon>Glossata</taxon>
        <taxon>Ditrysia</taxon>
        <taxon>Noctuoidea</taxon>
        <taxon>Noctuidae</taxon>
        <taxon>Plusiinae</taxon>
        <taxon>Chrysodeixis</taxon>
    </lineage>
</organism>
<evidence type="ECO:0000256" key="2">
    <source>
        <dbReference type="ARBA" id="ARBA00010532"/>
    </source>
</evidence>
<evidence type="ECO:0000256" key="3">
    <source>
        <dbReference type="ARBA" id="ARBA00022475"/>
    </source>
</evidence>
<evidence type="ECO:0000256" key="6">
    <source>
        <dbReference type="ARBA" id="ARBA00023136"/>
    </source>
</evidence>
<dbReference type="GO" id="GO:0005886">
    <property type="term" value="C:plasma membrane"/>
    <property type="evidence" value="ECO:0007669"/>
    <property type="project" value="UniProtKB-SubCell"/>
</dbReference>
<evidence type="ECO:0000256" key="7">
    <source>
        <dbReference type="ARBA" id="ARBA00023180"/>
    </source>
</evidence>
<gene>
    <name evidence="9" type="ORF">CINC_LOCUS1853</name>
</gene>
<feature type="transmembrane region" description="Helical" evidence="8">
    <location>
        <begin position="452"/>
        <end position="477"/>
    </location>
</feature>
<reference evidence="9" key="1">
    <citation type="submission" date="2021-12" db="EMBL/GenBank/DDBJ databases">
        <authorList>
            <person name="King R."/>
        </authorList>
    </citation>
    <scope>NUCLEOTIDE SEQUENCE</scope>
</reference>
<keyword evidence="10" id="KW-1185">Reference proteome</keyword>
<protein>
    <recommendedName>
        <fullName evidence="11">Scavenger receptor class B member 1</fullName>
    </recommendedName>
</protein>
<feature type="transmembrane region" description="Helical" evidence="8">
    <location>
        <begin position="20"/>
        <end position="38"/>
    </location>
</feature>
<keyword evidence="7" id="KW-0325">Glycoprotein</keyword>
<keyword evidence="6 8" id="KW-0472">Membrane</keyword>
<evidence type="ECO:0000313" key="9">
    <source>
        <dbReference type="EMBL" id="CAH0582808.1"/>
    </source>
</evidence>
<evidence type="ECO:0000256" key="8">
    <source>
        <dbReference type="SAM" id="Phobius"/>
    </source>
</evidence>
<evidence type="ECO:0000256" key="1">
    <source>
        <dbReference type="ARBA" id="ARBA00004236"/>
    </source>
</evidence>
<dbReference type="PANTHER" id="PTHR11923">
    <property type="entry name" value="SCAVENGER RECEPTOR CLASS B TYPE-1 SR-B1"/>
    <property type="match status" value="1"/>
</dbReference>
<evidence type="ECO:0000313" key="10">
    <source>
        <dbReference type="Proteomes" id="UP001154114"/>
    </source>
</evidence>
<dbReference type="Pfam" id="PF01130">
    <property type="entry name" value="CD36"/>
    <property type="match status" value="1"/>
</dbReference>
<keyword evidence="5 8" id="KW-1133">Transmembrane helix</keyword>
<sequence length="513" mass="58252">MGHLFKGPRDNTKLPKKTLLICLVLGTFTFSAAIWTVAVEPISVISKYLARIDYGTLVHQALSRETDSVHISVYLFNVTNPEEFASGEDHKLRVQEIGPFTFQENRTNEDLEIDREAGVMRYTPRHRVTFLLEESVARPEDVTVTMPNLALLSMASAASSYGYFARLGFNLLVERLRSNATVTMSAQDYLWGYDEPLIRLGNQFLPGWINFKTLGLLDRLYDKNTTYRIEINTRDEEKFMIRSINGIGGLKQWGYPETSSPCNSFTDAYEGLGYPPGMSPDRPLKIYRSILCRFLDLEYVGTKPMEYGGKGLEYKVNNRSFSKVLENECLCSKGTCADGVSDLAPCLYGLPVVMSNAHFLDADPSVYERVEGMNPDEELHGSEFTIEPIIGMVLTTKFSVQLNVLVSDVTFNSDIQRYSHMLVPVAYFKIVQPKLPDDQITSVRLMHVYGPYLLIAIQFIFVSSTIFLLSHSLRLIYWNWVFSRRKQVGNKDVLSVKEVLSSEPLMENCEKIR</sequence>
<evidence type="ECO:0000256" key="4">
    <source>
        <dbReference type="ARBA" id="ARBA00022692"/>
    </source>
</evidence>
<dbReference type="GO" id="GO:0005044">
    <property type="term" value="F:scavenger receptor activity"/>
    <property type="evidence" value="ECO:0007669"/>
    <property type="project" value="TreeGrafter"/>
</dbReference>
<dbReference type="InterPro" id="IPR002159">
    <property type="entry name" value="CD36_fam"/>
</dbReference>
<evidence type="ECO:0008006" key="11">
    <source>
        <dbReference type="Google" id="ProtNLM"/>
    </source>
</evidence>
<evidence type="ECO:0000256" key="5">
    <source>
        <dbReference type="ARBA" id="ARBA00022989"/>
    </source>
</evidence>